<evidence type="ECO:0000259" key="1">
    <source>
        <dbReference type="Pfam" id="PF01590"/>
    </source>
</evidence>
<protein>
    <submittedName>
        <fullName evidence="2">GAF domain-containing protein</fullName>
    </submittedName>
</protein>
<dbReference type="EMBL" id="JBHSKP010000013">
    <property type="protein sequence ID" value="MFC5154152.1"/>
    <property type="molecule type" value="Genomic_DNA"/>
</dbReference>
<dbReference type="InterPro" id="IPR003018">
    <property type="entry name" value="GAF"/>
</dbReference>
<feature type="domain" description="GAF" evidence="1">
    <location>
        <begin position="46"/>
        <end position="173"/>
    </location>
</feature>
<accession>A0ABW0AK99</accession>
<organism evidence="2 3">
    <name type="scientific">Streptomyces amakusaensis</name>
    <dbReference type="NCBI Taxonomy" id="67271"/>
    <lineage>
        <taxon>Bacteria</taxon>
        <taxon>Bacillati</taxon>
        <taxon>Actinomycetota</taxon>
        <taxon>Actinomycetes</taxon>
        <taxon>Kitasatosporales</taxon>
        <taxon>Streptomycetaceae</taxon>
        <taxon>Streptomyces</taxon>
    </lineage>
</organism>
<dbReference type="Proteomes" id="UP001596160">
    <property type="component" value="Unassembled WGS sequence"/>
</dbReference>
<proteinExistence type="predicted"/>
<sequence>MTSPLDPIPLPPGLRAAEPDTAAYEAAVREQRLADFGITDAPRPDLDEAAAALGRAAGAAYAMVNRIGERQTFIGLYRAEDRPDLPIVTRTMTLEEGYCPSLLRRSKNLVLPDVYAIARFKSNPVVDQIGIRAYAGARITDPRDGLVLGTVCLVDTRPRPESTENELAALITEHCAGILPLLRLSR</sequence>
<dbReference type="PANTHER" id="PTHR43102">
    <property type="entry name" value="SLR1143 PROTEIN"/>
    <property type="match status" value="1"/>
</dbReference>
<evidence type="ECO:0000313" key="2">
    <source>
        <dbReference type="EMBL" id="MFC5154152.1"/>
    </source>
</evidence>
<dbReference type="Pfam" id="PF01590">
    <property type="entry name" value="GAF"/>
    <property type="match status" value="1"/>
</dbReference>
<dbReference type="RefSeq" id="WP_344480121.1">
    <property type="nucleotide sequence ID" value="NZ_BAAASB010000014.1"/>
</dbReference>
<gene>
    <name evidence="2" type="ORF">ACFPRH_20670</name>
</gene>
<dbReference type="InterPro" id="IPR029016">
    <property type="entry name" value="GAF-like_dom_sf"/>
</dbReference>
<comment type="caution">
    <text evidence="2">The sequence shown here is derived from an EMBL/GenBank/DDBJ whole genome shotgun (WGS) entry which is preliminary data.</text>
</comment>
<keyword evidence="3" id="KW-1185">Reference proteome</keyword>
<dbReference type="SUPFAM" id="SSF55781">
    <property type="entry name" value="GAF domain-like"/>
    <property type="match status" value="1"/>
</dbReference>
<evidence type="ECO:0000313" key="3">
    <source>
        <dbReference type="Proteomes" id="UP001596160"/>
    </source>
</evidence>
<reference evidence="3" key="1">
    <citation type="journal article" date="2019" name="Int. J. Syst. Evol. Microbiol.">
        <title>The Global Catalogue of Microorganisms (GCM) 10K type strain sequencing project: providing services to taxonomists for standard genome sequencing and annotation.</title>
        <authorList>
            <consortium name="The Broad Institute Genomics Platform"/>
            <consortium name="The Broad Institute Genome Sequencing Center for Infectious Disease"/>
            <person name="Wu L."/>
            <person name="Ma J."/>
        </authorList>
    </citation>
    <scope>NUCLEOTIDE SEQUENCE [LARGE SCALE GENOMIC DNA]</scope>
    <source>
        <strain evidence="3">PCU 266</strain>
    </source>
</reference>
<dbReference type="PANTHER" id="PTHR43102:SF2">
    <property type="entry name" value="GAF DOMAIN-CONTAINING PROTEIN"/>
    <property type="match status" value="1"/>
</dbReference>
<dbReference type="Gene3D" id="3.30.450.40">
    <property type="match status" value="1"/>
</dbReference>
<name>A0ABW0AK99_9ACTN</name>